<dbReference type="CDD" id="cd05147">
    <property type="entry name" value="RIO1_euk"/>
    <property type="match status" value="1"/>
</dbReference>
<dbReference type="Proteomes" id="UP000749559">
    <property type="component" value="Unassembled WGS sequence"/>
</dbReference>
<evidence type="ECO:0000256" key="9">
    <source>
        <dbReference type="ARBA" id="ARBA00022679"/>
    </source>
</evidence>
<comment type="catalytic activity">
    <reaction evidence="18">
        <text>ATP + H2O = ADP + phosphate + H(+)</text>
        <dbReference type="Rhea" id="RHEA:13065"/>
        <dbReference type="ChEBI" id="CHEBI:15377"/>
        <dbReference type="ChEBI" id="CHEBI:15378"/>
        <dbReference type="ChEBI" id="CHEBI:30616"/>
        <dbReference type="ChEBI" id="CHEBI:43474"/>
        <dbReference type="ChEBI" id="CHEBI:456216"/>
    </reaction>
</comment>
<dbReference type="GO" id="GO:0004674">
    <property type="term" value="F:protein serine/threonine kinase activity"/>
    <property type="evidence" value="ECO:0007669"/>
    <property type="project" value="UniProtKB-KW"/>
</dbReference>
<evidence type="ECO:0000256" key="5">
    <source>
        <dbReference type="ARBA" id="ARBA00016038"/>
    </source>
</evidence>
<evidence type="ECO:0000256" key="6">
    <source>
        <dbReference type="ARBA" id="ARBA00022490"/>
    </source>
</evidence>
<proteinExistence type="inferred from homology"/>
<comment type="catalytic activity">
    <reaction evidence="17">
        <text>L-seryl-[protein] + ATP = O-phospho-L-seryl-[protein] + ADP + H(+)</text>
        <dbReference type="Rhea" id="RHEA:17989"/>
        <dbReference type="Rhea" id="RHEA-COMP:9863"/>
        <dbReference type="Rhea" id="RHEA-COMP:11604"/>
        <dbReference type="ChEBI" id="CHEBI:15378"/>
        <dbReference type="ChEBI" id="CHEBI:29999"/>
        <dbReference type="ChEBI" id="CHEBI:30616"/>
        <dbReference type="ChEBI" id="CHEBI:83421"/>
        <dbReference type="ChEBI" id="CHEBI:456216"/>
        <dbReference type="EC" id="2.7.11.1"/>
    </reaction>
</comment>
<evidence type="ECO:0000256" key="20">
    <source>
        <dbReference type="ARBA" id="ARBA00063876"/>
    </source>
</evidence>
<evidence type="ECO:0000256" key="2">
    <source>
        <dbReference type="ARBA" id="ARBA00004496"/>
    </source>
</evidence>
<evidence type="ECO:0000256" key="3">
    <source>
        <dbReference type="ARBA" id="ARBA00009196"/>
    </source>
</evidence>
<evidence type="ECO:0000256" key="19">
    <source>
        <dbReference type="ARBA" id="ARBA00057025"/>
    </source>
</evidence>
<evidence type="ECO:0000256" key="11">
    <source>
        <dbReference type="ARBA" id="ARBA00022741"/>
    </source>
</evidence>
<organism evidence="28 29">
    <name type="scientific">Owenia fusiformis</name>
    <name type="common">Polychaete worm</name>
    <dbReference type="NCBI Taxonomy" id="6347"/>
    <lineage>
        <taxon>Eukaryota</taxon>
        <taxon>Metazoa</taxon>
        <taxon>Spiralia</taxon>
        <taxon>Lophotrochozoa</taxon>
        <taxon>Annelida</taxon>
        <taxon>Polychaeta</taxon>
        <taxon>Sedentaria</taxon>
        <taxon>Canalipalpata</taxon>
        <taxon>Sabellida</taxon>
        <taxon>Oweniida</taxon>
        <taxon>Oweniidae</taxon>
        <taxon>Owenia</taxon>
    </lineage>
</organism>
<dbReference type="SUPFAM" id="SSF56112">
    <property type="entry name" value="Protein kinase-like (PK-like)"/>
    <property type="match status" value="1"/>
</dbReference>
<keyword evidence="10" id="KW-0479">Metal-binding</keyword>
<evidence type="ECO:0000256" key="16">
    <source>
        <dbReference type="ARBA" id="ARBA00047899"/>
    </source>
</evidence>
<dbReference type="OrthoDB" id="205248at2759"/>
<dbReference type="FunFam" id="3.30.200.20:FF:000148">
    <property type="entry name" value="Serine/threonine-protein kinase RIO1"/>
    <property type="match status" value="1"/>
</dbReference>
<feature type="region of interest" description="Disordered" evidence="26">
    <location>
        <begin position="1"/>
        <end position="21"/>
    </location>
</feature>
<feature type="non-terminal residue" evidence="28">
    <location>
        <position position="1"/>
    </location>
</feature>
<evidence type="ECO:0000256" key="23">
    <source>
        <dbReference type="PIRSR" id="PIRSR038147-1"/>
    </source>
</evidence>
<dbReference type="GO" id="GO:0046872">
    <property type="term" value="F:metal ion binding"/>
    <property type="evidence" value="ECO:0007669"/>
    <property type="project" value="UniProtKB-KW"/>
</dbReference>
<feature type="compositionally biased region" description="Basic and acidic residues" evidence="26">
    <location>
        <begin position="142"/>
        <end position="157"/>
    </location>
</feature>
<evidence type="ECO:0000256" key="8">
    <source>
        <dbReference type="ARBA" id="ARBA00022527"/>
    </source>
</evidence>
<dbReference type="InterPro" id="IPR018934">
    <property type="entry name" value="RIO_dom"/>
</dbReference>
<comment type="cofactor">
    <cofactor evidence="1 25">
        <name>Mg(2+)</name>
        <dbReference type="ChEBI" id="CHEBI:18420"/>
    </cofactor>
</comment>
<name>A0A8S4MYB0_OWEFU</name>
<dbReference type="PROSITE" id="PS01245">
    <property type="entry name" value="RIO1"/>
    <property type="match status" value="1"/>
</dbReference>
<reference evidence="28" key="1">
    <citation type="submission" date="2022-03" db="EMBL/GenBank/DDBJ databases">
        <authorList>
            <person name="Martin C."/>
        </authorList>
    </citation>
    <scope>NUCLEOTIDE SEQUENCE</scope>
</reference>
<keyword evidence="6" id="KW-0963">Cytoplasm</keyword>
<feature type="compositionally biased region" description="Acidic residues" evidence="26">
    <location>
        <begin position="12"/>
        <end position="21"/>
    </location>
</feature>
<keyword evidence="14 24" id="KW-0067">ATP-binding</keyword>
<keyword evidence="15" id="KW-0460">Magnesium</keyword>
<dbReference type="EC" id="2.7.11.1" evidence="4"/>
<feature type="domain" description="RIO kinase" evidence="27">
    <location>
        <begin position="151"/>
        <end position="387"/>
    </location>
</feature>
<keyword evidence="11 24" id="KW-0547">Nucleotide-binding</keyword>
<feature type="region of interest" description="Disordered" evidence="26">
    <location>
        <begin position="87"/>
        <end position="109"/>
    </location>
</feature>
<keyword evidence="9" id="KW-0808">Transferase</keyword>
<dbReference type="Pfam" id="PF01163">
    <property type="entry name" value="RIO1"/>
    <property type="match status" value="1"/>
</dbReference>
<dbReference type="GO" id="GO:0005524">
    <property type="term" value="F:ATP binding"/>
    <property type="evidence" value="ECO:0007669"/>
    <property type="project" value="UniProtKB-KW"/>
</dbReference>
<dbReference type="Gene3D" id="1.10.510.10">
    <property type="entry name" value="Transferase(Phosphotransferase) domain 1"/>
    <property type="match status" value="1"/>
</dbReference>
<dbReference type="InterPro" id="IPR018935">
    <property type="entry name" value="RIO_kinase_CS"/>
</dbReference>
<dbReference type="AlphaFoldDB" id="A0A8S4MYB0"/>
<keyword evidence="7" id="KW-0690">Ribosome biogenesis</keyword>
<dbReference type="SMART" id="SM00090">
    <property type="entry name" value="RIO"/>
    <property type="match status" value="1"/>
</dbReference>
<keyword evidence="12" id="KW-0418">Kinase</keyword>
<feature type="region of interest" description="Disordered" evidence="26">
    <location>
        <begin position="130"/>
        <end position="157"/>
    </location>
</feature>
<evidence type="ECO:0000259" key="27">
    <source>
        <dbReference type="SMART" id="SM00090"/>
    </source>
</evidence>
<evidence type="ECO:0000256" key="1">
    <source>
        <dbReference type="ARBA" id="ARBA00001946"/>
    </source>
</evidence>
<evidence type="ECO:0000256" key="26">
    <source>
        <dbReference type="SAM" id="MobiDB-lite"/>
    </source>
</evidence>
<evidence type="ECO:0000256" key="21">
    <source>
        <dbReference type="ARBA" id="ARBA00068838"/>
    </source>
</evidence>
<dbReference type="Gene3D" id="3.30.200.20">
    <property type="entry name" value="Phosphorylase Kinase, domain 1"/>
    <property type="match status" value="1"/>
</dbReference>
<feature type="active site" description="Proton acceptor" evidence="23">
    <location>
        <position position="324"/>
    </location>
</feature>
<evidence type="ECO:0000256" key="10">
    <source>
        <dbReference type="ARBA" id="ARBA00022723"/>
    </source>
</evidence>
<dbReference type="FunFam" id="1.10.510.10:FF:000232">
    <property type="entry name" value="Serine/threonine-protein kinase RIO1"/>
    <property type="match status" value="1"/>
</dbReference>
<accession>A0A8S4MYB0</accession>
<comment type="subcellular location">
    <subcellularLocation>
        <location evidence="2">Cytoplasm</location>
    </subcellularLocation>
</comment>
<evidence type="ECO:0000256" key="13">
    <source>
        <dbReference type="ARBA" id="ARBA00022801"/>
    </source>
</evidence>
<evidence type="ECO:0000256" key="24">
    <source>
        <dbReference type="PIRSR" id="PIRSR038147-2"/>
    </source>
</evidence>
<protein>
    <recommendedName>
        <fullName evidence="5">Serine/threonine-protein kinase RIO1</fullName>
        <ecNumber evidence="4">2.7.11.1</ecNumber>
    </recommendedName>
    <alternativeName>
        <fullName evidence="22">RIO kinase 1</fullName>
    </alternativeName>
    <alternativeName>
        <fullName evidence="21">Serine/threonine-protein kinase rio1</fullName>
    </alternativeName>
</protein>
<dbReference type="InterPro" id="IPR011009">
    <property type="entry name" value="Kinase-like_dom_sf"/>
</dbReference>
<feature type="binding site" evidence="24">
    <location>
        <position position="280"/>
    </location>
    <ligand>
        <name>ATP</name>
        <dbReference type="ChEBI" id="CHEBI:30616"/>
    </ligand>
</feature>
<feature type="compositionally biased region" description="Polar residues" evidence="26">
    <location>
        <begin position="131"/>
        <end position="141"/>
    </location>
</feature>
<feature type="binding site" evidence="25">
    <location>
        <position position="341"/>
    </location>
    <ligand>
        <name>Mg(2+)</name>
        <dbReference type="ChEBI" id="CHEBI:18420"/>
    </ligand>
</feature>
<dbReference type="GO" id="GO:0042254">
    <property type="term" value="P:ribosome biogenesis"/>
    <property type="evidence" value="ECO:0007669"/>
    <property type="project" value="UniProtKB-KW"/>
</dbReference>
<evidence type="ECO:0000256" key="25">
    <source>
        <dbReference type="PIRSR" id="PIRSR038147-3"/>
    </source>
</evidence>
<dbReference type="InterPro" id="IPR051272">
    <property type="entry name" value="RIO-type_Ser/Thr_kinase"/>
</dbReference>
<comment type="function">
    <text evidence="19">Involved in the final steps of cytoplasmic maturation of the 40S ribosomal subunit. Involved in processing of 18S-E pre-rRNA to the mature 18S rRNA. Required for the recycling of NOB1 and PNO1 from the late 40S precursor. The association with the very late 40S subunit intermediate may involve a translation-like checkpoint point cycle preceeding the binding to the 60S ribosomal subunit. Despite the protein kinase domain is proposed to act predominantly as an ATPase. The catalytic activity regulates its dynamic association with the 40S subunit. In addition to its role in ribosomal biogenesis acts as an adapter protein by recruiting NCL/nucleolin the to PRMT5 complex for its symmetrical methylation.</text>
</comment>
<evidence type="ECO:0000256" key="22">
    <source>
        <dbReference type="ARBA" id="ARBA00076008"/>
    </source>
</evidence>
<evidence type="ECO:0000313" key="29">
    <source>
        <dbReference type="Proteomes" id="UP000749559"/>
    </source>
</evidence>
<dbReference type="GO" id="GO:0005737">
    <property type="term" value="C:cytoplasm"/>
    <property type="evidence" value="ECO:0007669"/>
    <property type="project" value="UniProtKB-SubCell"/>
</dbReference>
<dbReference type="InterPro" id="IPR017407">
    <property type="entry name" value="Ser/Thr_kinase_Rio1"/>
</dbReference>
<dbReference type="PANTHER" id="PTHR45723">
    <property type="entry name" value="SERINE/THREONINE-PROTEIN KINASE RIO1"/>
    <property type="match status" value="1"/>
</dbReference>
<evidence type="ECO:0000256" key="18">
    <source>
        <dbReference type="ARBA" id="ARBA00049360"/>
    </source>
</evidence>
<dbReference type="InterPro" id="IPR000687">
    <property type="entry name" value="RIO_kinase"/>
</dbReference>
<feature type="binding site" evidence="25">
    <location>
        <position position="329"/>
    </location>
    <ligand>
        <name>Mg(2+)</name>
        <dbReference type="ChEBI" id="CHEBI:18420"/>
    </ligand>
</feature>
<keyword evidence="29" id="KW-1185">Reference proteome</keyword>
<evidence type="ECO:0000256" key="7">
    <source>
        <dbReference type="ARBA" id="ARBA00022517"/>
    </source>
</evidence>
<evidence type="ECO:0000256" key="12">
    <source>
        <dbReference type="ARBA" id="ARBA00022777"/>
    </source>
</evidence>
<comment type="catalytic activity">
    <reaction evidence="16">
        <text>L-threonyl-[protein] + ATP = O-phospho-L-threonyl-[protein] + ADP + H(+)</text>
        <dbReference type="Rhea" id="RHEA:46608"/>
        <dbReference type="Rhea" id="RHEA-COMP:11060"/>
        <dbReference type="Rhea" id="RHEA-COMP:11605"/>
        <dbReference type="ChEBI" id="CHEBI:15378"/>
        <dbReference type="ChEBI" id="CHEBI:30013"/>
        <dbReference type="ChEBI" id="CHEBI:30616"/>
        <dbReference type="ChEBI" id="CHEBI:61977"/>
        <dbReference type="ChEBI" id="CHEBI:456216"/>
        <dbReference type="EC" id="2.7.11.1"/>
    </reaction>
</comment>
<evidence type="ECO:0000313" key="28">
    <source>
        <dbReference type="EMBL" id="CAH1773821.1"/>
    </source>
</evidence>
<comment type="subunit">
    <text evidence="20">Associates with the precursor of the 40S ribosome subunit. Interacts (via its N-terminus) with PRMT5 (via its N-terminus). Interacts with WDR77. Found in a PRMT5 complex composed of PRMT5, WDR77 and RIOK1. Interacts (via its C-terminus) with NCL; this interaction targets NCL for PRTM5 methylation.</text>
</comment>
<evidence type="ECO:0000256" key="17">
    <source>
        <dbReference type="ARBA" id="ARBA00048679"/>
    </source>
</evidence>
<evidence type="ECO:0000256" key="4">
    <source>
        <dbReference type="ARBA" id="ARBA00012513"/>
    </source>
</evidence>
<gene>
    <name evidence="28" type="ORF">OFUS_LOCUS1361</name>
</gene>
<dbReference type="GO" id="GO:0016787">
    <property type="term" value="F:hydrolase activity"/>
    <property type="evidence" value="ECO:0007669"/>
    <property type="project" value="UniProtKB-KW"/>
</dbReference>
<keyword evidence="8" id="KW-0723">Serine/threonine-protein kinase</keyword>
<dbReference type="PIRSF" id="PIRSF038147">
    <property type="entry name" value="Ser/Thr_PK_RIO1"/>
    <property type="match status" value="1"/>
</dbReference>
<feature type="compositionally biased region" description="Polar residues" evidence="26">
    <location>
        <begin position="87"/>
        <end position="107"/>
    </location>
</feature>
<feature type="active site" description="4-aspartylphosphate intermediate" evidence="23">
    <location>
        <position position="341"/>
    </location>
</feature>
<comment type="caution">
    <text evidence="28">The sequence shown here is derived from an EMBL/GenBank/DDBJ whole genome shotgun (WGS) entry which is preliminary data.</text>
</comment>
<dbReference type="EMBL" id="CAIIXF020000001">
    <property type="protein sequence ID" value="CAH1773821.1"/>
    <property type="molecule type" value="Genomic_DNA"/>
</dbReference>
<feature type="binding site" evidence="24">
    <location>
        <position position="208"/>
    </location>
    <ligand>
        <name>ATP</name>
        <dbReference type="ChEBI" id="CHEBI:30616"/>
    </ligand>
</feature>
<sequence>MEVSTNLPVEGQFDDADDESECQISQNVSKTIGKLYELQVKEQKVVEEKQDPCIEDERGWSSEEIEEDILDDWEENTRDFTKRYNATVGNSAQPNQQTKTPQFQPSEKSLKKFANKISVDRYEGPKLKGSAVSSLLQSDKQSNSERFRGKDKADRATVEQVMDPRTRMILFKMLNRGLITQVNGCISTGKEANVYHATAKDGIDKAIKVYKTSIMVFKDRDKYVTGEFRFRHGYCKHNPRKMVRTWAEKEMRNLTRIYQAGIPCPEPVMLRSHVLVMDFLGNKGWPAPKLKDAELSDSKARELYLQCIHMVRNLFHVSKLVHADLSEFNMLYHEGQAYIIDVSQSVEHDHPHALEFLRKDCTNITDFFRKKGVCTMTMKEMFDFVTDTTVTGENIDAYLEKMMEVSANRSTDDVTSLEAVDEEVFKKVFIPRTLDEVVHFEKDVMKMQQGDGEE</sequence>
<comment type="similarity">
    <text evidence="3">Belongs to the protein kinase superfamily. RIO-type Ser/Thr kinase family.</text>
</comment>
<evidence type="ECO:0000256" key="14">
    <source>
        <dbReference type="ARBA" id="ARBA00022840"/>
    </source>
</evidence>
<keyword evidence="13" id="KW-0378">Hydrolase</keyword>
<evidence type="ECO:0000256" key="15">
    <source>
        <dbReference type="ARBA" id="ARBA00022842"/>
    </source>
</evidence>